<dbReference type="EMBL" id="CAJPEX010001735">
    <property type="protein sequence ID" value="CAG0919820.1"/>
    <property type="molecule type" value="Genomic_DNA"/>
</dbReference>
<dbReference type="EMBL" id="OA883772">
    <property type="protein sequence ID" value="CAD7279668.1"/>
    <property type="molecule type" value="Genomic_DNA"/>
</dbReference>
<sequence length="291" mass="33172">MSAGVLAYFTVWVILISNPYTAVGITHKRLMLNQTASRFSSSKDASSVQYFQDLLNHLNVSALSKVFGLDNRMWQHEQTHKLLFDFRYADDLQNWVEFSDTMHHLGNSKAVLTLIRTRKSQRGVLFTLLNEKDNAGTSFAGVQMKLTPQDLSTFTGIQLRVRVQGQYSRLKVILRNDVDPFYPQFELFKSLPPNGLDMVDLHYPFCHFQPYVRRVGPLDGLVSLDLTNIIDITLTAFGGVFLGTRNIGSAAFEIEWISVYRESPPFIPQGSHMSSIRSENPLDNFRHNNIH</sequence>
<name>A0A7R9BT50_9CRUS</name>
<protein>
    <recommendedName>
        <fullName evidence="1">NADH:ubiquinone oxidoreductase intermediate-associated protein 30 domain-containing protein</fullName>
    </recommendedName>
</protein>
<evidence type="ECO:0000313" key="2">
    <source>
        <dbReference type="EMBL" id="CAD7279668.1"/>
    </source>
</evidence>
<accession>A0A7R9BT50</accession>
<evidence type="ECO:0000313" key="3">
    <source>
        <dbReference type="Proteomes" id="UP000678499"/>
    </source>
</evidence>
<dbReference type="Proteomes" id="UP000678499">
    <property type="component" value="Unassembled WGS sequence"/>
</dbReference>
<proteinExistence type="predicted"/>
<dbReference type="InterPro" id="IPR013857">
    <property type="entry name" value="NADH-UbQ_OxRdtase-assoc_prot30"/>
</dbReference>
<dbReference type="OrthoDB" id="426386at2759"/>
<dbReference type="SUPFAM" id="SSF49785">
    <property type="entry name" value="Galactose-binding domain-like"/>
    <property type="match status" value="1"/>
</dbReference>
<keyword evidence="3" id="KW-1185">Reference proteome</keyword>
<feature type="domain" description="NADH:ubiquinone oxidoreductase intermediate-associated protein 30" evidence="1">
    <location>
        <begin position="84"/>
        <end position="233"/>
    </location>
</feature>
<dbReference type="InterPro" id="IPR008979">
    <property type="entry name" value="Galactose-bd-like_sf"/>
</dbReference>
<organism evidence="2">
    <name type="scientific">Notodromas monacha</name>
    <dbReference type="NCBI Taxonomy" id="399045"/>
    <lineage>
        <taxon>Eukaryota</taxon>
        <taxon>Metazoa</taxon>
        <taxon>Ecdysozoa</taxon>
        <taxon>Arthropoda</taxon>
        <taxon>Crustacea</taxon>
        <taxon>Oligostraca</taxon>
        <taxon>Ostracoda</taxon>
        <taxon>Podocopa</taxon>
        <taxon>Podocopida</taxon>
        <taxon>Cypridocopina</taxon>
        <taxon>Cypridoidea</taxon>
        <taxon>Cyprididae</taxon>
        <taxon>Notodromas</taxon>
    </lineage>
</organism>
<reference evidence="2" key="1">
    <citation type="submission" date="2020-11" db="EMBL/GenBank/DDBJ databases">
        <authorList>
            <person name="Tran Van P."/>
        </authorList>
    </citation>
    <scope>NUCLEOTIDE SEQUENCE</scope>
</reference>
<dbReference type="Pfam" id="PF08547">
    <property type="entry name" value="CIA30"/>
    <property type="match status" value="1"/>
</dbReference>
<dbReference type="AlphaFoldDB" id="A0A7R9BT50"/>
<gene>
    <name evidence="2" type="ORF">NMOB1V02_LOCUS7336</name>
</gene>
<evidence type="ECO:0000259" key="1">
    <source>
        <dbReference type="Pfam" id="PF08547"/>
    </source>
</evidence>